<dbReference type="Pfam" id="PF00440">
    <property type="entry name" value="TetR_N"/>
    <property type="match status" value="1"/>
</dbReference>
<dbReference type="SUPFAM" id="SSF48498">
    <property type="entry name" value="Tetracyclin repressor-like, C-terminal domain"/>
    <property type="match status" value="1"/>
</dbReference>
<dbReference type="SUPFAM" id="SSF46689">
    <property type="entry name" value="Homeodomain-like"/>
    <property type="match status" value="1"/>
</dbReference>
<comment type="caution">
    <text evidence="4">The sequence shown here is derived from an EMBL/GenBank/DDBJ whole genome shotgun (WGS) entry which is preliminary data.</text>
</comment>
<dbReference type="Gene3D" id="1.10.357.10">
    <property type="entry name" value="Tetracycline Repressor, domain 2"/>
    <property type="match status" value="1"/>
</dbReference>
<dbReference type="PANTHER" id="PTHR30055">
    <property type="entry name" value="HTH-TYPE TRANSCRIPTIONAL REGULATOR RUTR"/>
    <property type="match status" value="1"/>
</dbReference>
<dbReference type="PROSITE" id="PS01081">
    <property type="entry name" value="HTH_TETR_1"/>
    <property type="match status" value="1"/>
</dbReference>
<feature type="domain" description="HTH tetR-type" evidence="3">
    <location>
        <begin position="7"/>
        <end position="67"/>
    </location>
</feature>
<evidence type="ECO:0000256" key="1">
    <source>
        <dbReference type="ARBA" id="ARBA00023125"/>
    </source>
</evidence>
<dbReference type="InterPro" id="IPR036271">
    <property type="entry name" value="Tet_transcr_reg_TetR-rel_C_sf"/>
</dbReference>
<dbReference type="PRINTS" id="PR00455">
    <property type="entry name" value="HTHTETR"/>
</dbReference>
<proteinExistence type="predicted"/>
<sequence length="207" mass="24383">MSDDKSLSLENRILETAKSVFMEKGYSDTSMSEIAERVGINRPGLHYYFRTKDKLFHAVFGAIVQSLVPQFQDILCQKNLPFAERIGKVIDVYYQMLLQNPYLPLFVLREIHRDMNFMLAAFHNQRVLHFFEELKKELQAEMDSGRLRQVPLRVVFCTFYSALVFPFLSKNLLTQTMMQDHEDFEDLLTEWKPYIVHQMVSLLCPTE</sequence>
<reference evidence="4 5" key="1">
    <citation type="journal article" date="2021" name="Sci. Rep.">
        <title>The distribution of antibiotic resistance genes in chicken gut microbiota commensals.</title>
        <authorList>
            <person name="Juricova H."/>
            <person name="Matiasovicova J."/>
            <person name="Kubasova T."/>
            <person name="Cejkova D."/>
            <person name="Rychlik I."/>
        </authorList>
    </citation>
    <scope>NUCLEOTIDE SEQUENCE [LARGE SCALE GENOMIC DNA]</scope>
    <source>
        <strain evidence="4 5">An801</strain>
    </source>
</reference>
<dbReference type="PANTHER" id="PTHR30055:SF207">
    <property type="entry name" value="HTH-TYPE TRANSCRIPTIONAL REPRESSOR FATR"/>
    <property type="match status" value="1"/>
</dbReference>
<dbReference type="InterPro" id="IPR050109">
    <property type="entry name" value="HTH-type_TetR-like_transc_reg"/>
</dbReference>
<evidence type="ECO:0000259" key="3">
    <source>
        <dbReference type="PROSITE" id="PS50977"/>
    </source>
</evidence>
<name>A0ABS2EXH3_9BACE</name>
<feature type="DNA-binding region" description="H-T-H motif" evidence="2">
    <location>
        <begin position="30"/>
        <end position="49"/>
    </location>
</feature>
<evidence type="ECO:0000256" key="2">
    <source>
        <dbReference type="PROSITE-ProRule" id="PRU00335"/>
    </source>
</evidence>
<protein>
    <submittedName>
        <fullName evidence="4">TetR/AcrR family transcriptional regulator</fullName>
    </submittedName>
</protein>
<dbReference type="InterPro" id="IPR001647">
    <property type="entry name" value="HTH_TetR"/>
</dbReference>
<gene>
    <name evidence="4" type="ORF">H6A31_11955</name>
</gene>
<dbReference type="PROSITE" id="PS50977">
    <property type="entry name" value="HTH_TETR_2"/>
    <property type="match status" value="1"/>
</dbReference>
<evidence type="ECO:0000313" key="5">
    <source>
        <dbReference type="Proteomes" id="UP000703295"/>
    </source>
</evidence>
<dbReference type="EMBL" id="JACJJW010000038">
    <property type="protein sequence ID" value="MBM6759382.1"/>
    <property type="molecule type" value="Genomic_DNA"/>
</dbReference>
<organism evidence="4 5">
    <name type="scientific">Bacteroides mediterraneensis</name>
    <dbReference type="NCBI Taxonomy" id="1841856"/>
    <lineage>
        <taxon>Bacteria</taxon>
        <taxon>Pseudomonadati</taxon>
        <taxon>Bacteroidota</taxon>
        <taxon>Bacteroidia</taxon>
        <taxon>Bacteroidales</taxon>
        <taxon>Bacteroidaceae</taxon>
        <taxon>Bacteroides</taxon>
    </lineage>
</organism>
<dbReference type="RefSeq" id="WP_204476562.1">
    <property type="nucleotide sequence ID" value="NZ_JACJJW010000038.1"/>
</dbReference>
<dbReference type="InterPro" id="IPR009057">
    <property type="entry name" value="Homeodomain-like_sf"/>
</dbReference>
<keyword evidence="5" id="KW-1185">Reference proteome</keyword>
<accession>A0ABS2EXH3</accession>
<dbReference type="Proteomes" id="UP000703295">
    <property type="component" value="Unassembled WGS sequence"/>
</dbReference>
<evidence type="ECO:0000313" key="4">
    <source>
        <dbReference type="EMBL" id="MBM6759382.1"/>
    </source>
</evidence>
<dbReference type="InterPro" id="IPR023772">
    <property type="entry name" value="DNA-bd_HTH_TetR-type_CS"/>
</dbReference>
<keyword evidence="1 2" id="KW-0238">DNA-binding</keyword>